<dbReference type="GO" id="GO:0000105">
    <property type="term" value="P:L-histidine biosynthetic process"/>
    <property type="evidence" value="ECO:0007669"/>
    <property type="project" value="UniProtKB-UniPathway"/>
</dbReference>
<gene>
    <name evidence="11" type="ORF">METZ01_LOCUS244324</name>
</gene>
<evidence type="ECO:0000256" key="8">
    <source>
        <dbReference type="ARBA" id="ARBA00047838"/>
    </source>
</evidence>
<comment type="catalytic activity">
    <reaction evidence="8">
        <text>5-[(5-phospho-1-deoxy-D-ribulos-1-ylimino)methylamino]-1-(5-phospho-beta-D-ribosyl)imidazole-4-carboxamide + L-glutamine = D-erythro-1-(imidazol-4-yl)glycerol 3-phosphate + 5-amino-1-(5-phospho-beta-D-ribosyl)imidazole-4-carboxamide + L-glutamate + H(+)</text>
        <dbReference type="Rhea" id="RHEA:24793"/>
        <dbReference type="ChEBI" id="CHEBI:15378"/>
        <dbReference type="ChEBI" id="CHEBI:29985"/>
        <dbReference type="ChEBI" id="CHEBI:58278"/>
        <dbReference type="ChEBI" id="CHEBI:58359"/>
        <dbReference type="ChEBI" id="CHEBI:58475"/>
        <dbReference type="ChEBI" id="CHEBI:58525"/>
        <dbReference type="EC" id="4.3.2.10"/>
    </reaction>
</comment>
<evidence type="ECO:0000256" key="1">
    <source>
        <dbReference type="ARBA" id="ARBA00005091"/>
    </source>
</evidence>
<evidence type="ECO:0000256" key="6">
    <source>
        <dbReference type="ARBA" id="ARBA00023102"/>
    </source>
</evidence>
<keyword evidence="3" id="KW-0028">Amino-acid biosynthesis</keyword>
<comment type="subunit">
    <text evidence="2">Heterodimer of HisH and HisF.</text>
</comment>
<evidence type="ECO:0000256" key="2">
    <source>
        <dbReference type="ARBA" id="ARBA00011152"/>
    </source>
</evidence>
<reference evidence="11" key="1">
    <citation type="submission" date="2018-05" db="EMBL/GenBank/DDBJ databases">
        <authorList>
            <person name="Lanie J.A."/>
            <person name="Ng W.-L."/>
            <person name="Kazmierczak K.M."/>
            <person name="Andrzejewski T.M."/>
            <person name="Davidsen T.M."/>
            <person name="Wayne K.J."/>
            <person name="Tettelin H."/>
            <person name="Glass J.I."/>
            <person name="Rusch D."/>
            <person name="Podicherti R."/>
            <person name="Tsui H.-C.T."/>
            <person name="Winkler M.E."/>
        </authorList>
    </citation>
    <scope>NUCLEOTIDE SEQUENCE</scope>
</reference>
<evidence type="ECO:0000256" key="7">
    <source>
        <dbReference type="ARBA" id="ARBA00023239"/>
    </source>
</evidence>
<dbReference type="InterPro" id="IPR029062">
    <property type="entry name" value="Class_I_gatase-like"/>
</dbReference>
<accession>A0A382HW12</accession>
<dbReference type="GO" id="GO:0000107">
    <property type="term" value="F:imidazoleglycerol-phosphate synthase activity"/>
    <property type="evidence" value="ECO:0007669"/>
    <property type="project" value="TreeGrafter"/>
</dbReference>
<dbReference type="PANTHER" id="PTHR42701:SF1">
    <property type="entry name" value="IMIDAZOLE GLYCEROL PHOSPHATE SYNTHASE SUBUNIT HISH"/>
    <property type="match status" value="1"/>
</dbReference>
<dbReference type="Pfam" id="PF00117">
    <property type="entry name" value="GATase"/>
    <property type="match status" value="1"/>
</dbReference>
<dbReference type="UniPathway" id="UPA00031">
    <property type="reaction ID" value="UER00010"/>
</dbReference>
<evidence type="ECO:0000313" key="11">
    <source>
        <dbReference type="EMBL" id="SVB91470.1"/>
    </source>
</evidence>
<organism evidence="11">
    <name type="scientific">marine metagenome</name>
    <dbReference type="NCBI Taxonomy" id="408172"/>
    <lineage>
        <taxon>unclassified sequences</taxon>
        <taxon>metagenomes</taxon>
        <taxon>ecological metagenomes</taxon>
    </lineage>
</organism>
<comment type="catalytic activity">
    <reaction evidence="9">
        <text>L-glutamine + H2O = L-glutamate + NH4(+)</text>
        <dbReference type="Rhea" id="RHEA:15889"/>
        <dbReference type="ChEBI" id="CHEBI:15377"/>
        <dbReference type="ChEBI" id="CHEBI:28938"/>
        <dbReference type="ChEBI" id="CHEBI:29985"/>
        <dbReference type="ChEBI" id="CHEBI:58359"/>
        <dbReference type="EC" id="3.5.1.2"/>
    </reaction>
</comment>
<keyword evidence="4" id="KW-0378">Hydrolase</keyword>
<evidence type="ECO:0000256" key="5">
    <source>
        <dbReference type="ARBA" id="ARBA00022962"/>
    </source>
</evidence>
<evidence type="ECO:0000256" key="3">
    <source>
        <dbReference type="ARBA" id="ARBA00022605"/>
    </source>
</evidence>
<name>A0A382HW12_9ZZZZ</name>
<dbReference type="PANTHER" id="PTHR42701">
    <property type="entry name" value="IMIDAZOLE GLYCEROL PHOSPHATE SYNTHASE SUBUNIT HISH"/>
    <property type="match status" value="1"/>
</dbReference>
<dbReference type="GO" id="GO:0004359">
    <property type="term" value="F:glutaminase activity"/>
    <property type="evidence" value="ECO:0007669"/>
    <property type="project" value="UniProtKB-EC"/>
</dbReference>
<dbReference type="PIRSF" id="PIRSF000495">
    <property type="entry name" value="Amidotransf_hisH"/>
    <property type="match status" value="1"/>
</dbReference>
<dbReference type="AlphaFoldDB" id="A0A382HW12"/>
<dbReference type="InterPro" id="IPR017926">
    <property type="entry name" value="GATASE"/>
</dbReference>
<keyword evidence="6" id="KW-0368">Histidine biosynthesis</keyword>
<keyword evidence="5" id="KW-0315">Glutamine amidotransferase</keyword>
<dbReference type="EMBL" id="UINC01063635">
    <property type="protein sequence ID" value="SVB91470.1"/>
    <property type="molecule type" value="Genomic_DNA"/>
</dbReference>
<evidence type="ECO:0000256" key="4">
    <source>
        <dbReference type="ARBA" id="ARBA00022801"/>
    </source>
</evidence>
<evidence type="ECO:0000259" key="10">
    <source>
        <dbReference type="Pfam" id="PF00117"/>
    </source>
</evidence>
<dbReference type="GO" id="GO:0016829">
    <property type="term" value="F:lyase activity"/>
    <property type="evidence" value="ECO:0007669"/>
    <property type="project" value="UniProtKB-KW"/>
</dbReference>
<dbReference type="HAMAP" id="MF_00278">
    <property type="entry name" value="HisH"/>
    <property type="match status" value="1"/>
</dbReference>
<dbReference type="NCBIfam" id="TIGR01855">
    <property type="entry name" value="IMP_synth_hisH"/>
    <property type="match status" value="1"/>
</dbReference>
<protein>
    <recommendedName>
        <fullName evidence="10">Glutamine amidotransferase domain-containing protein</fullName>
    </recommendedName>
</protein>
<dbReference type="InterPro" id="IPR010139">
    <property type="entry name" value="Imidazole-glycPsynth_HisH"/>
</dbReference>
<evidence type="ECO:0000256" key="9">
    <source>
        <dbReference type="ARBA" id="ARBA00049534"/>
    </source>
</evidence>
<comment type="pathway">
    <text evidence="1">Amino-acid biosynthesis; L-histidine biosynthesis; L-histidine from 5-phospho-alpha-D-ribose 1-diphosphate: step 5/9.</text>
</comment>
<proteinExistence type="inferred from homology"/>
<sequence>MSKIVVLDYGSSNLRSVAKALETVAEGNHKITVTDKPKVILSADKVVFPGQGAIGQCMQSLEEKELDNVIKQCILKKPFLGICLGLQSLMEYSDEDGGTEGLGILPGSVIRFTENAKDEKNNTYKIPSMGWNQVYQRKKHPLWNGIDDGTRFYFVHSYYVKMKNESDIAASTDYICRYTSAASRENIFATQFHPEKSQRPGLTLLQNFLSWDGSI</sequence>
<dbReference type="SUPFAM" id="SSF52317">
    <property type="entry name" value="Class I glutamine amidotransferase-like"/>
    <property type="match status" value="1"/>
</dbReference>
<dbReference type="Gene3D" id="3.40.50.880">
    <property type="match status" value="1"/>
</dbReference>
<feature type="domain" description="Glutamine amidotransferase" evidence="10">
    <location>
        <begin position="5"/>
        <end position="209"/>
    </location>
</feature>
<dbReference type="CDD" id="cd01748">
    <property type="entry name" value="GATase1_IGP_Synthase"/>
    <property type="match status" value="1"/>
</dbReference>
<keyword evidence="7" id="KW-0456">Lyase</keyword>
<dbReference type="PROSITE" id="PS51273">
    <property type="entry name" value="GATASE_TYPE_1"/>
    <property type="match status" value="1"/>
</dbReference>